<keyword evidence="2" id="KW-1185">Reference proteome</keyword>
<sequence length="62" mass="7085">MAMCRQDRQSKYGYCVITILPCFQNKFQKPSRASGNTWIPFTCHPASGIQSKLYNPEQNTQA</sequence>
<accession>A0ACC2SGN1</accession>
<name>A0ACC2SGN1_9FUNG</name>
<proteinExistence type="predicted"/>
<dbReference type="EMBL" id="QTSX02005066">
    <property type="protein sequence ID" value="KAJ9061470.1"/>
    <property type="molecule type" value="Genomic_DNA"/>
</dbReference>
<protein>
    <submittedName>
        <fullName evidence="1">Uncharacterized protein</fullName>
    </submittedName>
</protein>
<evidence type="ECO:0000313" key="1">
    <source>
        <dbReference type="EMBL" id="KAJ9061470.1"/>
    </source>
</evidence>
<dbReference type="Proteomes" id="UP001165960">
    <property type="component" value="Unassembled WGS sequence"/>
</dbReference>
<reference evidence="1" key="1">
    <citation type="submission" date="2022-04" db="EMBL/GenBank/DDBJ databases">
        <title>Genome of the entomopathogenic fungus Entomophthora muscae.</title>
        <authorList>
            <person name="Elya C."/>
            <person name="Lovett B.R."/>
            <person name="Lee E."/>
            <person name="Macias A.M."/>
            <person name="Hajek A.E."/>
            <person name="De Bivort B.L."/>
            <person name="Kasson M.T."/>
            <person name="De Fine Licht H.H."/>
            <person name="Stajich J.E."/>
        </authorList>
    </citation>
    <scope>NUCLEOTIDE SEQUENCE</scope>
    <source>
        <strain evidence="1">Berkeley</strain>
    </source>
</reference>
<comment type="caution">
    <text evidence="1">The sequence shown here is derived from an EMBL/GenBank/DDBJ whole genome shotgun (WGS) entry which is preliminary data.</text>
</comment>
<gene>
    <name evidence="1" type="ORF">DSO57_1020454</name>
</gene>
<organism evidence="1 2">
    <name type="scientific">Entomophthora muscae</name>
    <dbReference type="NCBI Taxonomy" id="34485"/>
    <lineage>
        <taxon>Eukaryota</taxon>
        <taxon>Fungi</taxon>
        <taxon>Fungi incertae sedis</taxon>
        <taxon>Zoopagomycota</taxon>
        <taxon>Entomophthoromycotina</taxon>
        <taxon>Entomophthoromycetes</taxon>
        <taxon>Entomophthorales</taxon>
        <taxon>Entomophthoraceae</taxon>
        <taxon>Entomophthora</taxon>
    </lineage>
</organism>
<evidence type="ECO:0000313" key="2">
    <source>
        <dbReference type="Proteomes" id="UP001165960"/>
    </source>
</evidence>